<feature type="active site" evidence="6">
    <location>
        <position position="87"/>
    </location>
</feature>
<feature type="region of interest" description="Disordered" evidence="8">
    <location>
        <begin position="1"/>
        <end position="49"/>
    </location>
</feature>
<keyword evidence="11" id="KW-1185">Reference proteome</keyword>
<dbReference type="PANTHER" id="PTHR43390:SF1">
    <property type="entry name" value="CHLOROPLAST PROCESSING PEPTIDASE"/>
    <property type="match status" value="1"/>
</dbReference>
<dbReference type="NCBIfam" id="TIGR02227">
    <property type="entry name" value="sigpep_I_bact"/>
    <property type="match status" value="1"/>
</dbReference>
<dbReference type="InterPro" id="IPR019533">
    <property type="entry name" value="Peptidase_S26"/>
</dbReference>
<dbReference type="GO" id="GO:0005886">
    <property type="term" value="C:plasma membrane"/>
    <property type="evidence" value="ECO:0007669"/>
    <property type="project" value="UniProtKB-SubCell"/>
</dbReference>
<dbReference type="SUPFAM" id="SSF51306">
    <property type="entry name" value="LexA/Signal peptidase"/>
    <property type="match status" value="1"/>
</dbReference>
<dbReference type="AlphaFoldDB" id="A0A087VT57"/>
<proteinExistence type="inferred from homology"/>
<dbReference type="InterPro" id="IPR019758">
    <property type="entry name" value="Pept_S26A_signal_pept_1_CS"/>
</dbReference>
<dbReference type="OrthoDB" id="9815782at2"/>
<evidence type="ECO:0000256" key="4">
    <source>
        <dbReference type="ARBA" id="ARBA00013208"/>
    </source>
</evidence>
<evidence type="ECO:0000313" key="10">
    <source>
        <dbReference type="EMBL" id="AIC91523.1"/>
    </source>
</evidence>
<dbReference type="RefSeq" id="WP_051875583.1">
    <property type="nucleotide sequence ID" value="NZ_CP006018.1"/>
</dbReference>
<evidence type="ECO:0000256" key="1">
    <source>
        <dbReference type="ARBA" id="ARBA00000677"/>
    </source>
</evidence>
<comment type="subcellular location">
    <subcellularLocation>
        <location evidence="2">Cell membrane</location>
        <topology evidence="2">Single-pass type II membrane protein</topology>
    </subcellularLocation>
    <subcellularLocation>
        <location evidence="7">Membrane</location>
        <topology evidence="7">Single-pass type II membrane protein</topology>
    </subcellularLocation>
</comment>
<feature type="active site" evidence="6">
    <location>
        <position position="141"/>
    </location>
</feature>
<dbReference type="GO" id="GO:0009003">
    <property type="term" value="F:signal peptidase activity"/>
    <property type="evidence" value="ECO:0007669"/>
    <property type="project" value="UniProtKB-EC"/>
</dbReference>
<name>A0A087VT57_9BIFI</name>
<accession>A0A087VT57</accession>
<evidence type="ECO:0000256" key="5">
    <source>
        <dbReference type="ARBA" id="ARBA00022801"/>
    </source>
</evidence>
<dbReference type="PANTHER" id="PTHR43390">
    <property type="entry name" value="SIGNAL PEPTIDASE I"/>
    <property type="match status" value="1"/>
</dbReference>
<protein>
    <recommendedName>
        <fullName evidence="4 7">Signal peptidase I</fullName>
        <ecNumber evidence="4 7">3.4.21.89</ecNumber>
    </recommendedName>
</protein>
<evidence type="ECO:0000256" key="8">
    <source>
        <dbReference type="SAM" id="MobiDB-lite"/>
    </source>
</evidence>
<keyword evidence="5 7" id="KW-0378">Hydrolase</keyword>
<gene>
    <name evidence="10" type="ORF">BINDI_0238</name>
</gene>
<dbReference type="InterPro" id="IPR036286">
    <property type="entry name" value="LexA/Signal_pep-like_sf"/>
</dbReference>
<dbReference type="GO" id="GO:0006465">
    <property type="term" value="P:signal peptide processing"/>
    <property type="evidence" value="ECO:0007669"/>
    <property type="project" value="InterPro"/>
</dbReference>
<dbReference type="Gene3D" id="2.10.109.10">
    <property type="entry name" value="Umud Fragment, subunit A"/>
    <property type="match status" value="1"/>
</dbReference>
<evidence type="ECO:0000256" key="3">
    <source>
        <dbReference type="ARBA" id="ARBA00009370"/>
    </source>
</evidence>
<feature type="domain" description="Peptidase S26" evidence="9">
    <location>
        <begin position="57"/>
        <end position="231"/>
    </location>
</feature>
<evidence type="ECO:0000259" key="9">
    <source>
        <dbReference type="Pfam" id="PF10502"/>
    </source>
</evidence>
<dbReference type="EMBL" id="CP006018">
    <property type="protein sequence ID" value="AIC91523.1"/>
    <property type="molecule type" value="Genomic_DNA"/>
</dbReference>
<evidence type="ECO:0000256" key="2">
    <source>
        <dbReference type="ARBA" id="ARBA00004401"/>
    </source>
</evidence>
<comment type="catalytic activity">
    <reaction evidence="1 7">
        <text>Cleavage of hydrophobic, N-terminal signal or leader sequences from secreted and periplasmic proteins.</text>
        <dbReference type="EC" id="3.4.21.89"/>
    </reaction>
</comment>
<dbReference type="EC" id="3.4.21.89" evidence="4 7"/>
<evidence type="ECO:0000313" key="11">
    <source>
        <dbReference type="Proteomes" id="UP000028569"/>
    </source>
</evidence>
<dbReference type="PROSITE" id="PS00761">
    <property type="entry name" value="SPASE_I_3"/>
    <property type="match status" value="1"/>
</dbReference>
<evidence type="ECO:0000256" key="6">
    <source>
        <dbReference type="PIRSR" id="PIRSR600223-1"/>
    </source>
</evidence>
<dbReference type="KEGG" id="bii:BINDI_0238"/>
<dbReference type="PRINTS" id="PR00727">
    <property type="entry name" value="LEADERPTASE"/>
</dbReference>
<dbReference type="InterPro" id="IPR000223">
    <property type="entry name" value="Pept_S26A_signal_pept_1"/>
</dbReference>
<comment type="similarity">
    <text evidence="3 7">Belongs to the peptidase S26 family.</text>
</comment>
<reference evidence="10 11" key="1">
    <citation type="journal article" date="2014" name="Appl. Environ. Microbiol.">
        <title>Genomic encyclopedia of type strains of the genus Bifidobacterium.</title>
        <authorList>
            <person name="Milani C."/>
            <person name="Lugli G.A."/>
            <person name="Duranti S."/>
            <person name="Turroni F."/>
            <person name="Bottacini F."/>
            <person name="Mangifesta M."/>
            <person name="Sanchez B."/>
            <person name="Viappiani A."/>
            <person name="Mancabelli L."/>
            <person name="Taminiau B."/>
            <person name="Delcenserie V."/>
            <person name="Barrangou R."/>
            <person name="Margolles A."/>
            <person name="van Sinderen D."/>
            <person name="Ventura M."/>
        </authorList>
    </citation>
    <scope>NUCLEOTIDE SEQUENCE [LARGE SCALE GENOMIC DNA]</scope>
    <source>
        <strain evidence="10 11">LMG 11587</strain>
    </source>
</reference>
<sequence length="256" mass="27758">MNAEPRHGSKVPFGTSVRDIATSFGDRDPLPEDDPAPYERPASGGEPGSSNEVKALIQVVVDIVSVLAVVAFCRLFVMAPFVIPSGSMENTLGINDRILTTNGITRGMAKPRRGDVIVFTDPGNWLDNSSQVGQKSDYLVKRLIGMPGDTVACKGSGYPVTVNGVALDEHSYLRPGVQPSGFPFEVTVKADHVFVMGDNRSNSADSRYHLDDSNGGQVPMENIKGTAMVTYFPFGSWKFLNNRHSVFDAVPDRQPR</sequence>
<dbReference type="Pfam" id="PF10502">
    <property type="entry name" value="Peptidase_S26"/>
    <property type="match status" value="1"/>
</dbReference>
<dbReference type="HOGENOM" id="CLU_028723_0_1_11"/>
<organism evidence="10 11">
    <name type="scientific">Bifidobacterium [indicum] DSM 20214 = LMG 11587</name>
    <dbReference type="NCBI Taxonomy" id="1341694"/>
    <lineage>
        <taxon>Bacteria</taxon>
        <taxon>Bacillati</taxon>
        <taxon>Actinomycetota</taxon>
        <taxon>Actinomycetes</taxon>
        <taxon>Bifidobacteriales</taxon>
        <taxon>Bifidobacteriaceae</taxon>
        <taxon>Bifidobacterium</taxon>
    </lineage>
</organism>
<dbReference type="GeneID" id="91565736"/>
<dbReference type="CDD" id="cd06530">
    <property type="entry name" value="S26_SPase_I"/>
    <property type="match status" value="1"/>
</dbReference>
<dbReference type="GO" id="GO:0004252">
    <property type="term" value="F:serine-type endopeptidase activity"/>
    <property type="evidence" value="ECO:0007669"/>
    <property type="project" value="InterPro"/>
</dbReference>
<dbReference type="Proteomes" id="UP000028569">
    <property type="component" value="Chromosome"/>
</dbReference>
<evidence type="ECO:0000256" key="7">
    <source>
        <dbReference type="RuleBase" id="RU362042"/>
    </source>
</evidence>
<keyword evidence="7" id="KW-0645">Protease</keyword>